<dbReference type="GO" id="GO:0006508">
    <property type="term" value="P:proteolysis"/>
    <property type="evidence" value="ECO:0007669"/>
    <property type="project" value="InterPro"/>
</dbReference>
<dbReference type="InterPro" id="IPR039424">
    <property type="entry name" value="SBP_5"/>
</dbReference>
<dbReference type="NCBIfam" id="NF047832">
    <property type="entry name" value="caspase_w_EACC1"/>
    <property type="match status" value="1"/>
</dbReference>
<evidence type="ECO:0000256" key="1">
    <source>
        <dbReference type="SAM" id="MobiDB-lite"/>
    </source>
</evidence>
<name>A0A3S9YKM6_9ACTN</name>
<dbReference type="RefSeq" id="WP_127154295.1">
    <property type="nucleotide sequence ID" value="NZ_CP029042.1"/>
</dbReference>
<dbReference type="EMBL" id="CP029042">
    <property type="protein sequence ID" value="AZS75552.1"/>
    <property type="molecule type" value="Genomic_DNA"/>
</dbReference>
<keyword evidence="4" id="KW-0449">Lipoprotein</keyword>
<gene>
    <name evidence="4" type="ORF">DDE74_35815</name>
</gene>
<feature type="region of interest" description="Disordered" evidence="1">
    <location>
        <begin position="245"/>
        <end position="322"/>
    </location>
</feature>
<dbReference type="Proteomes" id="UP000275579">
    <property type="component" value="Chromosome"/>
</dbReference>
<dbReference type="PANTHER" id="PTHR30290">
    <property type="entry name" value="PERIPLASMIC BINDING COMPONENT OF ABC TRANSPORTER"/>
    <property type="match status" value="1"/>
</dbReference>
<reference evidence="4 5" key="1">
    <citation type="submission" date="2018-04" db="EMBL/GenBank/DDBJ databases">
        <title>Complete genome sequences of Streptomyces lydicus strain WYEC and characterization of antagonistic properties of biological control agents.</title>
        <authorList>
            <person name="Mariita R.M."/>
            <person name="Sello J.K."/>
        </authorList>
    </citation>
    <scope>NUCLEOTIDE SEQUENCE [LARGE SCALE GENOMIC DNA]</scope>
    <source>
        <strain evidence="4 5">WYEC 108</strain>
    </source>
</reference>
<dbReference type="Pfam" id="PF00496">
    <property type="entry name" value="SBP_bac_5"/>
    <property type="match status" value="1"/>
</dbReference>
<dbReference type="InterPro" id="IPR011600">
    <property type="entry name" value="Pept_C14_caspase"/>
</dbReference>
<feature type="compositionally biased region" description="Pro residues" evidence="1">
    <location>
        <begin position="250"/>
        <end position="284"/>
    </location>
</feature>
<evidence type="ECO:0000313" key="4">
    <source>
        <dbReference type="EMBL" id="AZS75552.1"/>
    </source>
</evidence>
<dbReference type="GO" id="GO:0004197">
    <property type="term" value="F:cysteine-type endopeptidase activity"/>
    <property type="evidence" value="ECO:0007669"/>
    <property type="project" value="InterPro"/>
</dbReference>
<dbReference type="SUPFAM" id="SSF53850">
    <property type="entry name" value="Periplasmic binding protein-like II"/>
    <property type="match status" value="1"/>
</dbReference>
<dbReference type="PANTHER" id="PTHR30290:SF83">
    <property type="entry name" value="ABC TRANSPORTER SUBSTRATE-BINDING PROTEIN"/>
    <property type="match status" value="1"/>
</dbReference>
<dbReference type="InterPro" id="IPR029030">
    <property type="entry name" value="Caspase-like_dom_sf"/>
</dbReference>
<protein>
    <submittedName>
        <fullName evidence="4">Oligopeptide-binding lipoprotein</fullName>
    </submittedName>
</protein>
<dbReference type="Gene3D" id="3.40.50.1460">
    <property type="match status" value="1"/>
</dbReference>
<dbReference type="Pfam" id="PF00656">
    <property type="entry name" value="Peptidase_C14"/>
    <property type="match status" value="1"/>
</dbReference>
<organism evidence="4 5">
    <name type="scientific">Streptomyces lydicus</name>
    <dbReference type="NCBI Taxonomy" id="47763"/>
    <lineage>
        <taxon>Bacteria</taxon>
        <taxon>Bacillati</taxon>
        <taxon>Actinomycetota</taxon>
        <taxon>Actinomycetes</taxon>
        <taxon>Kitasatosporales</taxon>
        <taxon>Streptomycetaceae</taxon>
        <taxon>Streptomyces</taxon>
    </lineage>
</organism>
<evidence type="ECO:0000259" key="3">
    <source>
        <dbReference type="Pfam" id="PF00656"/>
    </source>
</evidence>
<sequence>MTILPDPAASQALLIGVHDYESLAALPAVGRNLAGLTRAFTDPDLWGLPPTHCVELPQPSSAQDVLDTLSSVAPRATDTLVVYYAGHGLIDPHSDELYLALPGSDQERLYSALPFEWVRRAILDPRIGARHKVVILDCCYSGRALMGGMSGTTQVVDHALIDGTSLMAASAKTRKALSPPGEEFTAFTGELITALTEGIVDGPSLLDMQTLYRHLYITLAAKSRPLPQQGNRNTGGLIALARNRAHPTHRPQPPQPSPKPRTAPKPQPSPKPRTGPTPPAPSPDRTPDARGEEHPQTAAPRQHATPEAARTDGQRYSGRSASVRTRTIAVVSAALLVAGLSTTLALLNGSQRESDGKSKGGVTEATYNAAVGHVLKPGGKKGGTLKFISVADADSWDPQRGYYGFVGNFARYYTRQLVTYDPESKGTELTPDLATTRARISNHGRTYSYTLRKGATWEDGSPVTSKDIKYGIERLWAPDVISGGPSYLQQVLDPDGTYRGPYKDTSPTGLKAIETPNPRTIVFKLPQANGDFEQMLAMMAASPVKRSQDTKAKYGLRPFSSGPYKFRSYSPGRSLELVRNPHWKPLSDPIRKALPEKISVTVTNNPGSVDAALLKGSHHLALSPYKLGPLGRTGMLSDSERNKNLDTPRSGFVRYAGFPQAVKPMGNVHCRRAVVHAADRRNLQTALGGGVMGGDLAPNLLPPGIKGADPTFDPYGVRKNGGKPNVAKARAELKACGRPDGFSTRIAVRNDRPPEVDAAESLQSALAKVGIKAKVEQFDGARSPDIVGAPAEVKRRGYGIVIASWGADFPTGQAFWRPLVDSRLRPPSGSSNLAGVDSPDIDKLLAKAIAEPDPDKAGEAYEQINHKVADNAYYLPFVYDKYVSWRSPRLTDVHVSPAYGGYDYARLGVSGT</sequence>
<dbReference type="CDD" id="cd08506">
    <property type="entry name" value="PBP2_clavulanate_OppA2"/>
    <property type="match status" value="1"/>
</dbReference>
<feature type="compositionally biased region" description="Basic and acidic residues" evidence="1">
    <location>
        <begin position="285"/>
        <end position="295"/>
    </location>
</feature>
<dbReference type="Gene3D" id="3.40.190.10">
    <property type="entry name" value="Periplasmic binding protein-like II"/>
    <property type="match status" value="1"/>
</dbReference>
<accession>A0A3S9YKM6</accession>
<dbReference type="SUPFAM" id="SSF52129">
    <property type="entry name" value="Caspase-like"/>
    <property type="match status" value="1"/>
</dbReference>
<dbReference type="InterPro" id="IPR000914">
    <property type="entry name" value="SBP_5_dom"/>
</dbReference>
<dbReference type="GO" id="GO:0015833">
    <property type="term" value="P:peptide transport"/>
    <property type="evidence" value="ECO:0007669"/>
    <property type="project" value="TreeGrafter"/>
</dbReference>
<proteinExistence type="predicted"/>
<dbReference type="GO" id="GO:1904680">
    <property type="term" value="F:peptide transmembrane transporter activity"/>
    <property type="evidence" value="ECO:0007669"/>
    <property type="project" value="TreeGrafter"/>
</dbReference>
<evidence type="ECO:0000313" key="5">
    <source>
        <dbReference type="Proteomes" id="UP000275579"/>
    </source>
</evidence>
<dbReference type="AlphaFoldDB" id="A0A3S9YKM6"/>
<feature type="domain" description="Solute-binding protein family 5" evidence="2">
    <location>
        <begin position="428"/>
        <end position="821"/>
    </location>
</feature>
<evidence type="ECO:0000259" key="2">
    <source>
        <dbReference type="Pfam" id="PF00496"/>
    </source>
</evidence>
<dbReference type="Gene3D" id="3.10.105.10">
    <property type="entry name" value="Dipeptide-binding Protein, Domain 3"/>
    <property type="match status" value="1"/>
</dbReference>
<feature type="domain" description="Peptidase C14 caspase" evidence="3">
    <location>
        <begin position="12"/>
        <end position="207"/>
    </location>
</feature>